<name>A0A9P7K0Y0_9AGAM</name>
<dbReference type="RefSeq" id="XP_041299952.1">
    <property type="nucleotide sequence ID" value="XM_041433177.1"/>
</dbReference>
<accession>A0A9P7K0Y0</accession>
<protein>
    <submittedName>
        <fullName evidence="2">Uncharacterized protein</fullName>
    </submittedName>
</protein>
<feature type="compositionally biased region" description="Basic and acidic residues" evidence="1">
    <location>
        <begin position="94"/>
        <end position="111"/>
    </location>
</feature>
<evidence type="ECO:0000313" key="2">
    <source>
        <dbReference type="EMBL" id="KAG2120576.1"/>
    </source>
</evidence>
<evidence type="ECO:0000313" key="3">
    <source>
        <dbReference type="Proteomes" id="UP000823399"/>
    </source>
</evidence>
<comment type="caution">
    <text evidence="2">The sequence shown here is derived from an EMBL/GenBank/DDBJ whole genome shotgun (WGS) entry which is preliminary data.</text>
</comment>
<dbReference type="AlphaFoldDB" id="A0A9P7K0Y0"/>
<dbReference type="EMBL" id="JABBWM010000001">
    <property type="protein sequence ID" value="KAG2120576.1"/>
    <property type="molecule type" value="Genomic_DNA"/>
</dbReference>
<proteinExistence type="predicted"/>
<reference evidence="2" key="1">
    <citation type="journal article" date="2020" name="New Phytol.">
        <title>Comparative genomics reveals dynamic genome evolution in host specialist ectomycorrhizal fungi.</title>
        <authorList>
            <person name="Lofgren L.A."/>
            <person name="Nguyen N.H."/>
            <person name="Vilgalys R."/>
            <person name="Ruytinx J."/>
            <person name="Liao H.L."/>
            <person name="Branco S."/>
            <person name="Kuo A."/>
            <person name="LaButti K."/>
            <person name="Lipzen A."/>
            <person name="Andreopoulos W."/>
            <person name="Pangilinan J."/>
            <person name="Riley R."/>
            <person name="Hundley H."/>
            <person name="Na H."/>
            <person name="Barry K."/>
            <person name="Grigoriev I.V."/>
            <person name="Stajich J.E."/>
            <person name="Kennedy P.G."/>
        </authorList>
    </citation>
    <scope>NUCLEOTIDE SEQUENCE</scope>
    <source>
        <strain evidence="2">FC423</strain>
    </source>
</reference>
<dbReference type="Proteomes" id="UP000823399">
    <property type="component" value="Unassembled WGS sequence"/>
</dbReference>
<keyword evidence="3" id="KW-1185">Reference proteome</keyword>
<dbReference type="GeneID" id="64695436"/>
<organism evidence="2 3">
    <name type="scientific">Suillus discolor</name>
    <dbReference type="NCBI Taxonomy" id="1912936"/>
    <lineage>
        <taxon>Eukaryota</taxon>
        <taxon>Fungi</taxon>
        <taxon>Dikarya</taxon>
        <taxon>Basidiomycota</taxon>
        <taxon>Agaricomycotina</taxon>
        <taxon>Agaricomycetes</taxon>
        <taxon>Agaricomycetidae</taxon>
        <taxon>Boletales</taxon>
        <taxon>Suillineae</taxon>
        <taxon>Suillaceae</taxon>
        <taxon>Suillus</taxon>
    </lineage>
</organism>
<dbReference type="OrthoDB" id="2615145at2759"/>
<feature type="region of interest" description="Disordered" evidence="1">
    <location>
        <begin position="94"/>
        <end position="139"/>
    </location>
</feature>
<evidence type="ECO:0000256" key="1">
    <source>
        <dbReference type="SAM" id="MobiDB-lite"/>
    </source>
</evidence>
<gene>
    <name evidence="2" type="ORF">F5147DRAFT_647051</name>
</gene>
<sequence>MSSDSDTLSHDSRPSNFNDGAEAILANAILFENRSNRSTPESHWGCTRCPGHGQSAPVYSCGCYKHNVALLREFELEDWPPDEQVFQLVDEGAEQHEPLEPRLEVPSRDGGLEDADESHRKRKRSEDDSTPRNLGHDITNIRATSVPIIELPSEKHRKIGRNFELSEGGLLAKVMQEVVGVHEAMSRIEAIINGKN</sequence>